<dbReference type="SUPFAM" id="SSF52096">
    <property type="entry name" value="ClpP/crotonase"/>
    <property type="match status" value="1"/>
</dbReference>
<gene>
    <name evidence="2" type="ORF">GCM10023215_38770</name>
</gene>
<organism evidence="2 3">
    <name type="scientific">Pseudonocardia yuanmonensis</name>
    <dbReference type="NCBI Taxonomy" id="1095914"/>
    <lineage>
        <taxon>Bacteria</taxon>
        <taxon>Bacillati</taxon>
        <taxon>Actinomycetota</taxon>
        <taxon>Actinomycetes</taxon>
        <taxon>Pseudonocardiales</taxon>
        <taxon>Pseudonocardiaceae</taxon>
        <taxon>Pseudonocardia</taxon>
    </lineage>
</organism>
<dbReference type="Gene3D" id="3.30.300.220">
    <property type="match status" value="1"/>
</dbReference>
<proteinExistence type="predicted"/>
<evidence type="ECO:0000313" key="3">
    <source>
        <dbReference type="Proteomes" id="UP001500325"/>
    </source>
</evidence>
<reference evidence="3" key="1">
    <citation type="journal article" date="2019" name="Int. J. Syst. Evol. Microbiol.">
        <title>The Global Catalogue of Microorganisms (GCM) 10K type strain sequencing project: providing services to taxonomists for standard genome sequencing and annotation.</title>
        <authorList>
            <consortium name="The Broad Institute Genomics Platform"/>
            <consortium name="The Broad Institute Genome Sequencing Center for Infectious Disease"/>
            <person name="Wu L."/>
            <person name="Ma J."/>
        </authorList>
    </citation>
    <scope>NUCLEOTIDE SEQUENCE [LARGE SCALE GENOMIC DNA]</scope>
    <source>
        <strain evidence="3">JCM 18055</strain>
    </source>
</reference>
<evidence type="ECO:0008006" key="4">
    <source>
        <dbReference type="Google" id="ProtNLM"/>
    </source>
</evidence>
<dbReference type="EMBL" id="BAABIC010000013">
    <property type="protein sequence ID" value="GAA4696897.1"/>
    <property type="molecule type" value="Genomic_DNA"/>
</dbReference>
<dbReference type="InterPro" id="IPR029045">
    <property type="entry name" value="ClpP/crotonase-like_dom_sf"/>
</dbReference>
<feature type="region of interest" description="Disordered" evidence="1">
    <location>
        <begin position="50"/>
        <end position="101"/>
    </location>
</feature>
<evidence type="ECO:0000313" key="2">
    <source>
        <dbReference type="EMBL" id="GAA4696897.1"/>
    </source>
</evidence>
<feature type="compositionally biased region" description="Low complexity" evidence="1">
    <location>
        <begin position="61"/>
        <end position="71"/>
    </location>
</feature>
<comment type="caution">
    <text evidence="2">The sequence shown here is derived from an EMBL/GenBank/DDBJ whole genome shotgun (WGS) entry which is preliminary data.</text>
</comment>
<name>A0ABP8WWW9_9PSEU</name>
<accession>A0ABP8WWW9</accession>
<protein>
    <recommendedName>
        <fullName evidence="4">Enoyl-CoA hydratase/isomerase-like protein</fullName>
    </recommendedName>
</protein>
<dbReference type="Proteomes" id="UP001500325">
    <property type="component" value="Unassembled WGS sequence"/>
</dbReference>
<sequence length="101" mass="10708">MAFRRHLEIGVPMSVRVSGDRTVPVVTIDRPDKLNALDYPTIDALRAHLDELPRTDGGGRSSSPAPGTAPSAPAPTSPTSPAASRGVRPWRSGRSWPAGTR</sequence>
<evidence type="ECO:0000256" key="1">
    <source>
        <dbReference type="SAM" id="MobiDB-lite"/>
    </source>
</evidence>
<keyword evidence="3" id="KW-1185">Reference proteome</keyword>